<name>A0ABM8HXJ0_9BACT</name>
<accession>A0ABM8HXJ0</accession>
<keyword evidence="2" id="KW-1185">Reference proteome</keyword>
<evidence type="ECO:0000313" key="1">
    <source>
        <dbReference type="EMBL" id="BCR05306.1"/>
    </source>
</evidence>
<reference evidence="1 2" key="2">
    <citation type="journal article" date="2021" name="Int. J. Syst. Evol. Microbiol.">
        <title>Isolation and Polyphasic Characterization of Desulfuromonas versatilis sp. Nov., an Electrogenic Bacteria Capable of Versatile Metabolism Isolated from a Graphene Oxide-Reducing Enrichment Culture.</title>
        <authorList>
            <person name="Xie L."/>
            <person name="Yoshida N."/>
            <person name="Ishii S."/>
            <person name="Meng L."/>
        </authorList>
    </citation>
    <scope>NUCLEOTIDE SEQUENCE [LARGE SCALE GENOMIC DNA]</scope>
    <source>
        <strain evidence="1 2">NIT-T3</strain>
    </source>
</reference>
<proteinExistence type="predicted"/>
<sequence>MKKLIFVVVLSVAALLCGMGERGGPPEGALPKTEENFRVRLIDRSGQSLELEQFSFKGKVFLEGEVGKGQLTVPFRNIRKMTFAAPEGELVPVDLQLRAGSAVRLQLQGGDLFYGSPGYGTFQIRGGDVQSIDFL</sequence>
<dbReference type="RefSeq" id="WP_221248738.1">
    <property type="nucleotide sequence ID" value="NZ_AP024355.1"/>
</dbReference>
<reference evidence="1 2" key="1">
    <citation type="journal article" date="2016" name="C (Basel)">
        <title>Selective Growth of and Electricity Production by Marine Exoelectrogenic Bacteria in Self-Aggregated Hydrogel of Microbially Reduced Graphene Oxide.</title>
        <authorList>
            <person name="Yoshida N."/>
            <person name="Goto Y."/>
            <person name="Miyata Y."/>
        </authorList>
    </citation>
    <scope>NUCLEOTIDE SEQUENCE [LARGE SCALE GENOMIC DNA]</scope>
    <source>
        <strain evidence="1 2">NIT-T3</strain>
    </source>
</reference>
<organism evidence="1 2">
    <name type="scientific">Desulfuromonas versatilis</name>
    <dbReference type="NCBI Taxonomy" id="2802975"/>
    <lineage>
        <taxon>Bacteria</taxon>
        <taxon>Pseudomonadati</taxon>
        <taxon>Thermodesulfobacteriota</taxon>
        <taxon>Desulfuromonadia</taxon>
        <taxon>Desulfuromonadales</taxon>
        <taxon>Desulfuromonadaceae</taxon>
        <taxon>Desulfuromonas</taxon>
    </lineage>
</organism>
<protein>
    <submittedName>
        <fullName evidence="1">Uncharacterized protein</fullName>
    </submittedName>
</protein>
<dbReference type="Proteomes" id="UP001319827">
    <property type="component" value="Chromosome"/>
</dbReference>
<dbReference type="EMBL" id="AP024355">
    <property type="protein sequence ID" value="BCR05306.1"/>
    <property type="molecule type" value="Genomic_DNA"/>
</dbReference>
<evidence type="ECO:0000313" key="2">
    <source>
        <dbReference type="Proteomes" id="UP001319827"/>
    </source>
</evidence>
<gene>
    <name evidence="1" type="ORF">DESUT3_23750</name>
</gene>